<name>A0ABV6KNY7_9BACI</name>
<evidence type="ECO:0000313" key="2">
    <source>
        <dbReference type="Proteomes" id="UP001589738"/>
    </source>
</evidence>
<dbReference type="InterPro" id="IPR025544">
    <property type="entry name" value="YhzD"/>
</dbReference>
<dbReference type="RefSeq" id="WP_160548186.1">
    <property type="nucleotide sequence ID" value="NZ_JBHLUU010000022.1"/>
</dbReference>
<proteinExistence type="predicted"/>
<sequence length="61" mass="7023">MKIYKLTCFEATGEKIIDEAIEAKNDIEAKNKTEVLLKEKKLYNKTHRLVTPDGNLILFKA</sequence>
<organism evidence="1 2">
    <name type="scientific">Robertmurraya beringensis</name>
    <dbReference type="NCBI Taxonomy" id="641660"/>
    <lineage>
        <taxon>Bacteria</taxon>
        <taxon>Bacillati</taxon>
        <taxon>Bacillota</taxon>
        <taxon>Bacilli</taxon>
        <taxon>Bacillales</taxon>
        <taxon>Bacillaceae</taxon>
        <taxon>Robertmurraya</taxon>
    </lineage>
</organism>
<comment type="caution">
    <text evidence="1">The sequence shown here is derived from an EMBL/GenBank/DDBJ whole genome shotgun (WGS) entry which is preliminary data.</text>
</comment>
<dbReference type="Pfam" id="PF14120">
    <property type="entry name" value="YhzD"/>
    <property type="match status" value="1"/>
</dbReference>
<gene>
    <name evidence="1" type="ORF">ACFFHF_07180</name>
</gene>
<reference evidence="1 2" key="1">
    <citation type="submission" date="2024-09" db="EMBL/GenBank/DDBJ databases">
        <authorList>
            <person name="Sun Q."/>
            <person name="Mori K."/>
        </authorList>
    </citation>
    <scope>NUCLEOTIDE SEQUENCE [LARGE SCALE GENOMIC DNA]</scope>
    <source>
        <strain evidence="1 2">CGMCC 1.9126</strain>
    </source>
</reference>
<keyword evidence="2" id="KW-1185">Reference proteome</keyword>
<evidence type="ECO:0000313" key="1">
    <source>
        <dbReference type="EMBL" id="MFC0475038.1"/>
    </source>
</evidence>
<dbReference type="EMBL" id="JBHLUU010000022">
    <property type="protein sequence ID" value="MFC0475038.1"/>
    <property type="molecule type" value="Genomic_DNA"/>
</dbReference>
<dbReference type="Proteomes" id="UP001589738">
    <property type="component" value="Unassembled WGS sequence"/>
</dbReference>
<protein>
    <submittedName>
        <fullName evidence="1">YhzD family protein</fullName>
    </submittedName>
</protein>
<accession>A0ABV6KNY7</accession>